<accession>A0ABS7KWH6</accession>
<feature type="coiled-coil region" evidence="8">
    <location>
        <begin position="111"/>
        <end position="138"/>
    </location>
</feature>
<feature type="transmembrane region" description="Helical" evidence="9">
    <location>
        <begin position="560"/>
        <end position="578"/>
    </location>
</feature>
<dbReference type="PANTHER" id="PTHR11629">
    <property type="entry name" value="VACUOLAR PROTON ATPASES"/>
    <property type="match status" value="1"/>
</dbReference>
<feature type="transmembrane region" description="Helical" evidence="9">
    <location>
        <begin position="510"/>
        <end position="527"/>
    </location>
</feature>
<feature type="transmembrane region" description="Helical" evidence="9">
    <location>
        <begin position="368"/>
        <end position="397"/>
    </location>
</feature>
<dbReference type="InterPro" id="IPR002490">
    <property type="entry name" value="V-ATPase_116kDa_su"/>
</dbReference>
<feature type="transmembrane region" description="Helical" evidence="9">
    <location>
        <begin position="584"/>
        <end position="611"/>
    </location>
</feature>
<comment type="caution">
    <text evidence="10">The sequence shown here is derived from an EMBL/GenBank/DDBJ whole genome shotgun (WGS) entry which is preliminary data.</text>
</comment>
<sequence>MAIVKMNKFTLLAFESKKDALLEKLQGFSEVEFINLQNEDYLEDNKELKELFKDNIDSEFAKCEEELSKARFALDFLRTYVPQKSGLKAMREGKRTLTLNELKESVNKSNWQDLYEKLKEKEVHLANLENEKTKLEGVIESLKPLEGLDVSFEELKSIKTPYFLGSVSKQYENELMSSLSDYYVETISVNSDDIFLLVLAYKDNKDQVEDILRGFGFSGFKTEQKDTPIRIIHESMDRIEKIESEKFFIKEELSILEEEAKTLELAFEYYSNVYQRKTVKTHFLKTDKVSLIQGWIAISDNEDFKKIVKDTLGEDYYLGFEDVKSEEIDDVPIRLQNNDLNKSFENITEMYSMPKYDEIDPTPLLTPFFLIFFGMMVADVGYGLLVLIGSIVALKVLKLDKGQRQFAKFFFYLSFPTILFGFIYGAFFGDLLPLPALIDTNKDVTTILIMSVAFGVIQIFFGLGIKAYVLIRNGRPFDAFCDVGSWVITLVSIGVFGFGSFAGNGIVKTIGMWCMIIGMVLIVVTQGRHMKSVGGKLGEGLYSLYGITGYIGDLVSYTRLMALGLAGGSIAGALNLIIGMFPGVAFFIFGPVIFILGQLFNLGLSLLGAYVHTCRLEYVEYFSKFYEGGGKPFKPFKTLDKYIDIKKEI</sequence>
<keyword evidence="11" id="KW-1185">Reference proteome</keyword>
<organism evidence="10 11">
    <name type="scientific">Clostridium sardiniense</name>
    <name type="common">Clostridium absonum</name>
    <dbReference type="NCBI Taxonomy" id="29369"/>
    <lineage>
        <taxon>Bacteria</taxon>
        <taxon>Bacillati</taxon>
        <taxon>Bacillota</taxon>
        <taxon>Clostridia</taxon>
        <taxon>Eubacteriales</taxon>
        <taxon>Clostridiaceae</taxon>
        <taxon>Clostridium</taxon>
    </lineage>
</organism>
<dbReference type="RefSeq" id="WP_221860247.1">
    <property type="nucleotide sequence ID" value="NZ_JAIKTU010000005.1"/>
</dbReference>
<name>A0ABS7KWH6_CLOSR</name>
<evidence type="ECO:0000256" key="5">
    <source>
        <dbReference type="ARBA" id="ARBA00022989"/>
    </source>
</evidence>
<keyword evidence="8" id="KW-0175">Coiled coil</keyword>
<dbReference type="Proteomes" id="UP001299068">
    <property type="component" value="Unassembled WGS sequence"/>
</dbReference>
<feature type="transmembrane region" description="Helical" evidence="9">
    <location>
        <begin position="409"/>
        <end position="427"/>
    </location>
</feature>
<evidence type="ECO:0000313" key="11">
    <source>
        <dbReference type="Proteomes" id="UP001299068"/>
    </source>
</evidence>
<evidence type="ECO:0000256" key="4">
    <source>
        <dbReference type="ARBA" id="ARBA00022692"/>
    </source>
</evidence>
<evidence type="ECO:0000256" key="9">
    <source>
        <dbReference type="SAM" id="Phobius"/>
    </source>
</evidence>
<comment type="similarity">
    <text evidence="2">Belongs to the V-ATPase 116 kDa subunit family.</text>
</comment>
<evidence type="ECO:0000256" key="1">
    <source>
        <dbReference type="ARBA" id="ARBA00004141"/>
    </source>
</evidence>
<gene>
    <name evidence="10" type="ORF">K5V21_06840</name>
</gene>
<dbReference type="PANTHER" id="PTHR11629:SF63">
    <property type="entry name" value="V-TYPE PROTON ATPASE SUBUNIT A"/>
    <property type="match status" value="1"/>
</dbReference>
<keyword evidence="4 9" id="KW-0812">Transmembrane</keyword>
<evidence type="ECO:0000256" key="8">
    <source>
        <dbReference type="SAM" id="Coils"/>
    </source>
</evidence>
<evidence type="ECO:0000313" key="10">
    <source>
        <dbReference type="EMBL" id="MBY0755168.1"/>
    </source>
</evidence>
<protein>
    <submittedName>
        <fullName evidence="10">V-type ATP synthase subunit I</fullName>
    </submittedName>
</protein>
<evidence type="ECO:0000256" key="7">
    <source>
        <dbReference type="ARBA" id="ARBA00023136"/>
    </source>
</evidence>
<dbReference type="Pfam" id="PF01496">
    <property type="entry name" value="V_ATPase_I"/>
    <property type="match status" value="2"/>
</dbReference>
<keyword evidence="7 9" id="KW-0472">Membrane</keyword>
<proteinExistence type="inferred from homology"/>
<evidence type="ECO:0000256" key="3">
    <source>
        <dbReference type="ARBA" id="ARBA00022448"/>
    </source>
</evidence>
<keyword evidence="5 9" id="KW-1133">Transmembrane helix</keyword>
<evidence type="ECO:0000256" key="2">
    <source>
        <dbReference type="ARBA" id="ARBA00009904"/>
    </source>
</evidence>
<feature type="transmembrane region" description="Helical" evidence="9">
    <location>
        <begin position="483"/>
        <end position="504"/>
    </location>
</feature>
<feature type="transmembrane region" description="Helical" evidence="9">
    <location>
        <begin position="447"/>
        <end position="471"/>
    </location>
</feature>
<comment type="subcellular location">
    <subcellularLocation>
        <location evidence="1">Membrane</location>
        <topology evidence="1">Multi-pass membrane protein</topology>
    </subcellularLocation>
</comment>
<reference evidence="10 11" key="1">
    <citation type="journal article" date="2021" name="Cell Host Microbe">
        <title>in vivo commensal control of Clostridioides difficile virulence.</title>
        <authorList>
            <person name="Girinathan B.P."/>
            <person name="Dibenedetto N."/>
            <person name="Worley J.N."/>
            <person name="Peltier J."/>
            <person name="Arrieta-Ortiz M.L."/>
            <person name="Rupa Christinal Immanuel S."/>
            <person name="Lavin R."/>
            <person name="Delaney M.L."/>
            <person name="Cummins C."/>
            <person name="Hoffmann M."/>
            <person name="Luo Y."/>
            <person name="Gonzalez-Escalona N."/>
            <person name="Allard M."/>
            <person name="Onderdonk A.B."/>
            <person name="Gerber G.K."/>
            <person name="Sonenshein A.L."/>
            <person name="Baliga N."/>
            <person name="Dupuy B."/>
            <person name="Bry L."/>
        </authorList>
    </citation>
    <scope>NUCLEOTIDE SEQUENCE [LARGE SCALE GENOMIC DNA]</scope>
    <source>
        <strain evidence="10 11">DSM 599</strain>
    </source>
</reference>
<evidence type="ECO:0000256" key="6">
    <source>
        <dbReference type="ARBA" id="ARBA00023065"/>
    </source>
</evidence>
<keyword evidence="6" id="KW-0406">Ion transport</keyword>
<keyword evidence="3" id="KW-0813">Transport</keyword>
<dbReference type="EMBL" id="JAIKTU010000005">
    <property type="protein sequence ID" value="MBY0755168.1"/>
    <property type="molecule type" value="Genomic_DNA"/>
</dbReference>